<proteinExistence type="predicted"/>
<name>A0A6J7KV82_9ZZZZ</name>
<dbReference type="AlphaFoldDB" id="A0A6J7KV82"/>
<feature type="region of interest" description="Disordered" evidence="1">
    <location>
        <begin position="1"/>
        <end position="39"/>
    </location>
</feature>
<dbReference type="EMBL" id="CAFBNQ010000046">
    <property type="protein sequence ID" value="CAB4957534.1"/>
    <property type="molecule type" value="Genomic_DNA"/>
</dbReference>
<sequence length="39" mass="4567">MSDLFPSSTDDERDPREDQNDSKRREAEIKGDKPPHHDD</sequence>
<reference evidence="2" key="1">
    <citation type="submission" date="2020-05" db="EMBL/GenBank/DDBJ databases">
        <authorList>
            <person name="Chiriac C."/>
            <person name="Salcher M."/>
            <person name="Ghai R."/>
            <person name="Kavagutti S V."/>
        </authorList>
    </citation>
    <scope>NUCLEOTIDE SEQUENCE</scope>
</reference>
<accession>A0A6J7KV82</accession>
<evidence type="ECO:0000313" key="2">
    <source>
        <dbReference type="EMBL" id="CAB4957534.1"/>
    </source>
</evidence>
<organism evidence="2">
    <name type="scientific">freshwater metagenome</name>
    <dbReference type="NCBI Taxonomy" id="449393"/>
    <lineage>
        <taxon>unclassified sequences</taxon>
        <taxon>metagenomes</taxon>
        <taxon>ecological metagenomes</taxon>
    </lineage>
</organism>
<evidence type="ECO:0000256" key="1">
    <source>
        <dbReference type="SAM" id="MobiDB-lite"/>
    </source>
</evidence>
<feature type="compositionally biased region" description="Basic and acidic residues" evidence="1">
    <location>
        <begin position="13"/>
        <end position="39"/>
    </location>
</feature>
<protein>
    <submittedName>
        <fullName evidence="2">Unannotated protein</fullName>
    </submittedName>
</protein>
<gene>
    <name evidence="2" type="ORF">UFOPK3861_00572</name>
</gene>